<reference evidence="1" key="1">
    <citation type="submission" date="2021-06" db="EMBL/GenBank/DDBJ databases">
        <authorList>
            <person name="Kallberg Y."/>
            <person name="Tangrot J."/>
            <person name="Rosling A."/>
        </authorList>
    </citation>
    <scope>NUCLEOTIDE SEQUENCE</scope>
    <source>
        <strain evidence="1">AZ414A</strain>
    </source>
</reference>
<proteinExistence type="predicted"/>
<gene>
    <name evidence="1" type="ORF">DEBURN_LOCUS11110</name>
</gene>
<feature type="non-terminal residue" evidence="1">
    <location>
        <position position="1"/>
    </location>
</feature>
<accession>A0A9N9DKZ3</accession>
<dbReference type="AlphaFoldDB" id="A0A9N9DKZ3"/>
<keyword evidence="2" id="KW-1185">Reference proteome</keyword>
<evidence type="ECO:0000313" key="1">
    <source>
        <dbReference type="EMBL" id="CAG8639614.1"/>
    </source>
</evidence>
<name>A0A9N9DKZ3_9GLOM</name>
<protein>
    <submittedName>
        <fullName evidence="1">5214_t:CDS:1</fullName>
    </submittedName>
</protein>
<dbReference type="EMBL" id="CAJVPK010004800">
    <property type="protein sequence ID" value="CAG8639614.1"/>
    <property type="molecule type" value="Genomic_DNA"/>
</dbReference>
<sequence length="50" mass="5690">SSIDSRADLISAIRVSSEFTDSERIILLNKDWNLTELDEWGDLPALIEQN</sequence>
<evidence type="ECO:0000313" key="2">
    <source>
        <dbReference type="Proteomes" id="UP000789706"/>
    </source>
</evidence>
<comment type="caution">
    <text evidence="1">The sequence shown here is derived from an EMBL/GenBank/DDBJ whole genome shotgun (WGS) entry which is preliminary data.</text>
</comment>
<organism evidence="1 2">
    <name type="scientific">Diversispora eburnea</name>
    <dbReference type="NCBI Taxonomy" id="1213867"/>
    <lineage>
        <taxon>Eukaryota</taxon>
        <taxon>Fungi</taxon>
        <taxon>Fungi incertae sedis</taxon>
        <taxon>Mucoromycota</taxon>
        <taxon>Glomeromycotina</taxon>
        <taxon>Glomeromycetes</taxon>
        <taxon>Diversisporales</taxon>
        <taxon>Diversisporaceae</taxon>
        <taxon>Diversispora</taxon>
    </lineage>
</organism>
<dbReference type="Proteomes" id="UP000789706">
    <property type="component" value="Unassembled WGS sequence"/>
</dbReference>